<dbReference type="AlphaFoldDB" id="A0A0T9IMU1"/>
<sequence length="101" mass="11642">MAKNILMDLAFENLHKCMGISDWKESDEVILVSSANKEQIESDESYHSAGKCNYLGKRICIFCEQVKKNNYITLHKSMLEKIIKTMESFTDAEQMKGEEND</sequence>
<organism evidence="1 2">
    <name type="scientific">Streptococcus pneumoniae</name>
    <dbReference type="NCBI Taxonomy" id="1313"/>
    <lineage>
        <taxon>Bacteria</taxon>
        <taxon>Bacillati</taxon>
        <taxon>Bacillota</taxon>
        <taxon>Bacilli</taxon>
        <taxon>Lactobacillales</taxon>
        <taxon>Streptococcaceae</taxon>
        <taxon>Streptococcus</taxon>
    </lineage>
</organism>
<evidence type="ECO:0000313" key="1">
    <source>
        <dbReference type="EMBL" id="VTE42326.1"/>
    </source>
</evidence>
<accession>A0A0T9IMU1</accession>
<dbReference type="Proteomes" id="UP000310997">
    <property type="component" value="Unassembled WGS sequence"/>
</dbReference>
<dbReference type="RefSeq" id="WP_050096705.1">
    <property type="nucleotide sequence ID" value="NZ_CFDE01000019.1"/>
</dbReference>
<protein>
    <submittedName>
        <fullName evidence="1">Phage protein</fullName>
    </submittedName>
</protein>
<dbReference type="EMBL" id="CABDLL010000020">
    <property type="protein sequence ID" value="VTE42326.1"/>
    <property type="molecule type" value="Genomic_DNA"/>
</dbReference>
<evidence type="ECO:0000313" key="2">
    <source>
        <dbReference type="Proteomes" id="UP000310997"/>
    </source>
</evidence>
<reference evidence="1 2" key="1">
    <citation type="submission" date="2019-04" db="EMBL/GenBank/DDBJ databases">
        <authorList>
            <consortium name="Pathogen Informatics"/>
        </authorList>
    </citation>
    <scope>NUCLEOTIDE SEQUENCE [LARGE SCALE GENOMIC DNA]</scope>
    <source>
        <strain evidence="1 2">GPSC559</strain>
    </source>
</reference>
<name>A0A0T9IMU1_STREE</name>
<proteinExistence type="predicted"/>
<gene>
    <name evidence="1" type="ORF">SAMEA4038883_02220</name>
</gene>